<name>A0A162K2V6_9PROT</name>
<evidence type="ECO:0000313" key="2">
    <source>
        <dbReference type="EMBL" id="HAE49855.1"/>
    </source>
</evidence>
<dbReference type="PROSITE" id="PS51502">
    <property type="entry name" value="S_R_A_B_BARREL"/>
    <property type="match status" value="1"/>
</dbReference>
<dbReference type="EMBL" id="DMAI01000341">
    <property type="protein sequence ID" value="HAE49855.1"/>
    <property type="molecule type" value="Genomic_DNA"/>
</dbReference>
<dbReference type="Proteomes" id="UP000075787">
    <property type="component" value="Unassembled WGS sequence"/>
</dbReference>
<dbReference type="GeneID" id="97242750"/>
<feature type="domain" description="Stress-response A/B barrel" evidence="1">
    <location>
        <begin position="2"/>
        <end position="92"/>
    </location>
</feature>
<dbReference type="SMART" id="SM00886">
    <property type="entry name" value="Dabb"/>
    <property type="match status" value="1"/>
</dbReference>
<dbReference type="SUPFAM" id="SSF54909">
    <property type="entry name" value="Dimeric alpha+beta barrel"/>
    <property type="match status" value="1"/>
</dbReference>
<comment type="caution">
    <text evidence="3">The sequence shown here is derived from an EMBL/GenBank/DDBJ whole genome shotgun (WGS) entry which is preliminary data.</text>
</comment>
<proteinExistence type="predicted"/>
<dbReference type="InterPro" id="IPR011008">
    <property type="entry name" value="Dimeric_a/b-barrel"/>
</dbReference>
<evidence type="ECO:0000313" key="3">
    <source>
        <dbReference type="EMBL" id="KYO50377.1"/>
    </source>
</evidence>
<evidence type="ECO:0000259" key="1">
    <source>
        <dbReference type="PROSITE" id="PS51502"/>
    </source>
</evidence>
<dbReference type="RefSeq" id="WP_062768238.1">
    <property type="nucleotide sequence ID" value="NZ_CP121017.1"/>
</dbReference>
<reference evidence="2 5" key="2">
    <citation type="journal article" date="2018" name="Nat. Biotechnol.">
        <title>A standardized bacterial taxonomy based on genome phylogeny substantially revises the tree of life.</title>
        <authorList>
            <person name="Parks D.H."/>
            <person name="Chuvochina M."/>
            <person name="Waite D.W."/>
            <person name="Rinke C."/>
            <person name="Skarshewski A."/>
            <person name="Chaumeil P.A."/>
            <person name="Hugenholtz P."/>
        </authorList>
    </citation>
    <scope>NUCLEOTIDE SEQUENCE [LARGE SCALE GENOMIC DNA]</scope>
    <source>
        <strain evidence="2">UBA8739</strain>
    </source>
</reference>
<dbReference type="Pfam" id="PF07876">
    <property type="entry name" value="Dabb"/>
    <property type="match status" value="1"/>
</dbReference>
<sequence>MIRHIVMFSAKTPADLAAVRDGLAILGGIPHARRFEVGTNTKRDALSSDVDLIVYAEFDDEAALAAYKADPLYAESIARVRHLRDLRIVADYVVEDAVIADRRG</sequence>
<dbReference type="InterPro" id="IPR013097">
    <property type="entry name" value="Dabb"/>
</dbReference>
<gene>
    <name evidence="3" type="ORF">AUP44_13300</name>
    <name evidence="2" type="ORF">DCK97_20795</name>
</gene>
<dbReference type="Proteomes" id="UP000257706">
    <property type="component" value="Unassembled WGS sequence"/>
</dbReference>
<evidence type="ECO:0000313" key="4">
    <source>
        <dbReference type="Proteomes" id="UP000075787"/>
    </source>
</evidence>
<protein>
    <submittedName>
        <fullName evidence="2">Dabb family protein</fullName>
    </submittedName>
    <submittedName>
        <fullName evidence="3">Stress responsive protein</fullName>
    </submittedName>
</protein>
<accession>A0A162K2V6</accession>
<evidence type="ECO:0000313" key="5">
    <source>
        <dbReference type="Proteomes" id="UP000257706"/>
    </source>
</evidence>
<reference evidence="3 4" key="1">
    <citation type="submission" date="2015-12" db="EMBL/GenBank/DDBJ databases">
        <title>Genome sequence of Tistrella mobilis MCCC 1A02139.</title>
        <authorList>
            <person name="Lu L."/>
            <person name="Lai Q."/>
            <person name="Shao Z."/>
            <person name="Qian P."/>
        </authorList>
    </citation>
    <scope>NUCLEOTIDE SEQUENCE [LARGE SCALE GENOMIC DNA]</scope>
    <source>
        <strain evidence="3 4">MCCC 1A02139</strain>
    </source>
</reference>
<dbReference type="EMBL" id="LPZR01000200">
    <property type="protein sequence ID" value="KYO50377.1"/>
    <property type="molecule type" value="Genomic_DNA"/>
</dbReference>
<dbReference type="AlphaFoldDB" id="A0A162K2V6"/>
<dbReference type="OrthoDB" id="9813140at2"/>
<organism evidence="3 4">
    <name type="scientific">Tistrella mobilis</name>
    <dbReference type="NCBI Taxonomy" id="171437"/>
    <lineage>
        <taxon>Bacteria</taxon>
        <taxon>Pseudomonadati</taxon>
        <taxon>Pseudomonadota</taxon>
        <taxon>Alphaproteobacteria</taxon>
        <taxon>Geminicoccales</taxon>
        <taxon>Geminicoccaceae</taxon>
        <taxon>Tistrella</taxon>
    </lineage>
</organism>
<dbReference type="Gene3D" id="3.30.70.100">
    <property type="match status" value="1"/>
</dbReference>